<keyword evidence="22" id="KW-1185">Reference proteome</keyword>
<comment type="pathway">
    <text evidence="2">Cell wall biogenesis; peptidoglycan biosynthesis.</text>
</comment>
<accession>A0ABU7IXD5</accession>
<evidence type="ECO:0000256" key="8">
    <source>
        <dbReference type="ARBA" id="ARBA00022676"/>
    </source>
</evidence>
<feature type="domain" description="Penicillin-binding protein transpeptidase" evidence="19">
    <location>
        <begin position="424"/>
        <end position="661"/>
    </location>
</feature>
<keyword evidence="18" id="KW-0812">Transmembrane</keyword>
<evidence type="ECO:0000256" key="17">
    <source>
        <dbReference type="ARBA" id="ARBA00049902"/>
    </source>
</evidence>
<dbReference type="RefSeq" id="WP_272652144.1">
    <property type="nucleotide sequence ID" value="NZ_JAZDDG010000007.1"/>
</dbReference>
<keyword evidence="13 18" id="KW-0472">Membrane</keyword>
<dbReference type="SUPFAM" id="SSF56601">
    <property type="entry name" value="beta-lactamase/transpeptidase-like"/>
    <property type="match status" value="1"/>
</dbReference>
<proteinExistence type="inferred from homology"/>
<evidence type="ECO:0000256" key="6">
    <source>
        <dbReference type="ARBA" id="ARBA00022645"/>
    </source>
</evidence>
<evidence type="ECO:0000256" key="3">
    <source>
        <dbReference type="ARBA" id="ARBA00007090"/>
    </source>
</evidence>
<comment type="catalytic activity">
    <reaction evidence="17">
        <text>[GlcNAc-(1-&gt;4)-Mur2Ac(oyl-L-Ala-gamma-D-Glu-L-Lys-D-Ala-D-Ala)](n)-di-trans,octa-cis-undecaprenyl diphosphate + beta-D-GlcNAc-(1-&gt;4)-Mur2Ac(oyl-L-Ala-gamma-D-Glu-L-Lys-D-Ala-D-Ala)-di-trans,octa-cis-undecaprenyl diphosphate = [GlcNAc-(1-&gt;4)-Mur2Ac(oyl-L-Ala-gamma-D-Glu-L-Lys-D-Ala-D-Ala)](n+1)-di-trans,octa-cis-undecaprenyl diphosphate + di-trans,octa-cis-undecaprenyl diphosphate + H(+)</text>
        <dbReference type="Rhea" id="RHEA:23708"/>
        <dbReference type="Rhea" id="RHEA-COMP:9602"/>
        <dbReference type="Rhea" id="RHEA-COMP:9603"/>
        <dbReference type="ChEBI" id="CHEBI:15378"/>
        <dbReference type="ChEBI" id="CHEBI:58405"/>
        <dbReference type="ChEBI" id="CHEBI:60033"/>
        <dbReference type="ChEBI" id="CHEBI:78435"/>
        <dbReference type="EC" id="2.4.99.28"/>
    </reaction>
</comment>
<reference evidence="21 22" key="1">
    <citation type="submission" date="2024-01" db="EMBL/GenBank/DDBJ databases">
        <title>Maribacter spp. originated from different algae showed divergent polysaccharides utilization ability.</title>
        <authorList>
            <person name="Wang H."/>
            <person name="Wu Y."/>
        </authorList>
    </citation>
    <scope>NUCLEOTIDE SEQUENCE [LARGE SCALE GENOMIC DNA]</scope>
    <source>
        <strain evidence="21 22">PR1</strain>
    </source>
</reference>
<evidence type="ECO:0000256" key="15">
    <source>
        <dbReference type="ARBA" id="ARBA00023316"/>
    </source>
</evidence>
<dbReference type="Gene3D" id="1.10.3810.10">
    <property type="entry name" value="Biosynthetic peptidoglycan transglycosylase-like"/>
    <property type="match status" value="1"/>
</dbReference>
<keyword evidence="6" id="KW-0121">Carboxypeptidase</keyword>
<dbReference type="Pfam" id="PF00905">
    <property type="entry name" value="Transpeptidase"/>
    <property type="match status" value="1"/>
</dbReference>
<gene>
    <name evidence="21" type="ORF">V1I91_15325</name>
</gene>
<evidence type="ECO:0000256" key="1">
    <source>
        <dbReference type="ARBA" id="ARBA00004236"/>
    </source>
</evidence>
<keyword evidence="8" id="KW-0328">Glycosyltransferase</keyword>
<comment type="catalytic activity">
    <reaction evidence="16">
        <text>Preferential cleavage: (Ac)2-L-Lys-D-Ala-|-D-Ala. Also transpeptidation of peptidyl-alanyl moieties that are N-acyl substituents of D-alanine.</text>
        <dbReference type="EC" id="3.4.16.4"/>
    </reaction>
</comment>
<evidence type="ECO:0000256" key="2">
    <source>
        <dbReference type="ARBA" id="ARBA00004752"/>
    </source>
</evidence>
<feature type="domain" description="Glycosyl transferase family 51" evidence="20">
    <location>
        <begin position="75"/>
        <end position="246"/>
    </location>
</feature>
<dbReference type="InterPro" id="IPR036950">
    <property type="entry name" value="PBP_transglycosylase"/>
</dbReference>
<keyword evidence="5" id="KW-1003">Cell membrane</keyword>
<comment type="caution">
    <text evidence="21">The sequence shown here is derived from an EMBL/GenBank/DDBJ whole genome shotgun (WGS) entry which is preliminary data.</text>
</comment>
<dbReference type="InterPro" id="IPR001264">
    <property type="entry name" value="Glyco_trans_51"/>
</dbReference>
<keyword evidence="15" id="KW-0961">Cell wall biogenesis/degradation</keyword>
<dbReference type="SUPFAM" id="SSF53955">
    <property type="entry name" value="Lysozyme-like"/>
    <property type="match status" value="1"/>
</dbReference>
<keyword evidence="7" id="KW-0645">Protease</keyword>
<comment type="subcellular location">
    <subcellularLocation>
        <location evidence="1">Cell membrane</location>
    </subcellularLocation>
</comment>
<keyword evidence="9" id="KW-0808">Transferase</keyword>
<keyword evidence="11" id="KW-0133">Cell shape</keyword>
<evidence type="ECO:0000256" key="4">
    <source>
        <dbReference type="ARBA" id="ARBA00007739"/>
    </source>
</evidence>
<evidence type="ECO:0000256" key="7">
    <source>
        <dbReference type="ARBA" id="ARBA00022670"/>
    </source>
</evidence>
<keyword evidence="10" id="KW-0378">Hydrolase</keyword>
<name>A0ABU7IXD5_9FLAO</name>
<evidence type="ECO:0000256" key="11">
    <source>
        <dbReference type="ARBA" id="ARBA00022960"/>
    </source>
</evidence>
<evidence type="ECO:0000256" key="12">
    <source>
        <dbReference type="ARBA" id="ARBA00022984"/>
    </source>
</evidence>
<evidence type="ECO:0000256" key="10">
    <source>
        <dbReference type="ARBA" id="ARBA00022801"/>
    </source>
</evidence>
<evidence type="ECO:0000259" key="20">
    <source>
        <dbReference type="Pfam" id="PF00912"/>
    </source>
</evidence>
<evidence type="ECO:0000313" key="21">
    <source>
        <dbReference type="EMBL" id="MEE1977456.1"/>
    </source>
</evidence>
<dbReference type="InterPro" id="IPR001460">
    <property type="entry name" value="PCN-bd_Tpept"/>
</dbReference>
<comment type="similarity">
    <text evidence="3">In the C-terminal section; belongs to the transpeptidase family.</text>
</comment>
<evidence type="ECO:0000259" key="19">
    <source>
        <dbReference type="Pfam" id="PF00905"/>
    </source>
</evidence>
<dbReference type="EMBL" id="JAZDDG010000007">
    <property type="protein sequence ID" value="MEE1977456.1"/>
    <property type="molecule type" value="Genomic_DNA"/>
</dbReference>
<evidence type="ECO:0000256" key="16">
    <source>
        <dbReference type="ARBA" id="ARBA00034000"/>
    </source>
</evidence>
<evidence type="ECO:0000256" key="18">
    <source>
        <dbReference type="SAM" id="Phobius"/>
    </source>
</evidence>
<evidence type="ECO:0000256" key="9">
    <source>
        <dbReference type="ARBA" id="ARBA00022679"/>
    </source>
</evidence>
<dbReference type="Pfam" id="PF00912">
    <property type="entry name" value="Transgly"/>
    <property type="match status" value="1"/>
</dbReference>
<evidence type="ECO:0000256" key="13">
    <source>
        <dbReference type="ARBA" id="ARBA00023136"/>
    </source>
</evidence>
<keyword evidence="14" id="KW-0511">Multifunctional enzyme</keyword>
<dbReference type="InterPro" id="IPR012338">
    <property type="entry name" value="Beta-lactam/transpept-like"/>
</dbReference>
<protein>
    <submittedName>
        <fullName evidence="21">Transglycosylase domain-containing protein</fullName>
    </submittedName>
</protein>
<dbReference type="PANTHER" id="PTHR32282:SF11">
    <property type="entry name" value="PENICILLIN-BINDING PROTEIN 1B"/>
    <property type="match status" value="1"/>
</dbReference>
<keyword evidence="18" id="KW-1133">Transmembrane helix</keyword>
<comment type="similarity">
    <text evidence="4">In the N-terminal section; belongs to the glycosyltransferase 51 family.</text>
</comment>
<dbReference type="PANTHER" id="PTHR32282">
    <property type="entry name" value="BINDING PROTEIN TRANSPEPTIDASE, PUTATIVE-RELATED"/>
    <property type="match status" value="1"/>
</dbReference>
<feature type="transmembrane region" description="Helical" evidence="18">
    <location>
        <begin position="20"/>
        <end position="43"/>
    </location>
</feature>
<dbReference type="InterPro" id="IPR050396">
    <property type="entry name" value="Glycosyltr_51/Transpeptidase"/>
</dbReference>
<evidence type="ECO:0000256" key="14">
    <source>
        <dbReference type="ARBA" id="ARBA00023268"/>
    </source>
</evidence>
<dbReference type="InterPro" id="IPR023346">
    <property type="entry name" value="Lysozyme-like_dom_sf"/>
</dbReference>
<evidence type="ECO:0000256" key="5">
    <source>
        <dbReference type="ARBA" id="ARBA00022475"/>
    </source>
</evidence>
<dbReference type="Proteomes" id="UP001356308">
    <property type="component" value="Unassembled WGS sequence"/>
</dbReference>
<keyword evidence="12" id="KW-0573">Peptidoglycan synthesis</keyword>
<dbReference type="Gene3D" id="3.40.710.10">
    <property type="entry name" value="DD-peptidase/beta-lactamase superfamily"/>
    <property type="match status" value="2"/>
</dbReference>
<organism evidence="21 22">
    <name type="scientific">Maribacter cobaltidurans</name>
    <dbReference type="NCBI Taxonomy" id="1178778"/>
    <lineage>
        <taxon>Bacteria</taxon>
        <taxon>Pseudomonadati</taxon>
        <taxon>Bacteroidota</taxon>
        <taxon>Flavobacteriia</taxon>
        <taxon>Flavobacteriales</taxon>
        <taxon>Flavobacteriaceae</taxon>
        <taxon>Maribacter</taxon>
    </lineage>
</organism>
<sequence>MNKVKYILNKIKPPILRYILVGSIGLLLIFTFFVGSIYVGFWGKIPYKKELSNFQYQVASEVYSSDSILIGKYYLNDRQPITFDQFPKHLVQALVSIEDERFYEHSGVDYPSLLRVGLKTVLMGDKSAGGGSTISQQLAKNLYPRRNRNKTNIVVNKIKEMFIAKKLESIYSKDEILTHYLNTVSFGDNTFGIESAALKFFNTRTNNLSVQQAATLVGMLKATYSYNPRIFPEKSSERRNLVLFTMENNGFLSEVAYDSLKVSDLDLDYRDYDYSSGLAPYFREEVRKQVLQWTKEKNDKGFDYNIYTSGLKIYTTLNYKMQKLAEESMVEHMGKLQQDFEKSYGKNAPWISNDALINKIVRRSSAYQSLKESGLGDEVILDSLKNTKRKMTLKTWGEDKEKEVSIMDSIQHYMKFLNTGSISLNPKTGEVLTWIGGVNFKQFKYDHISQSKRQVGSTFKPIVYTAALEEGIAPCTYFSAQEVEYENFEGWSPSNSGDKDEAYLNYSMEQGLSNSVNTVAVKVLEKTGIDNVLRQAKRMGINEKLPREPSLALGTGEIKMIELAKAYTSFLNEGIAVEPFMIKAISTQKDSVLAQFEPKKSKNPAFSKENGQIMLEMMKSTINSGTASRIRSTFKLSNDIAGKTGTTQNNKDAWFVALSPKMIHLTWVGLDNHEIGFRSTNLGQGANAALPMYALLLQKMNNKKEFDYITKARFPSPSSQVQEMLDCDPVKRDGFFKRLFKNPNKKKTKKFKNQT</sequence>
<evidence type="ECO:0000313" key="22">
    <source>
        <dbReference type="Proteomes" id="UP001356308"/>
    </source>
</evidence>